<keyword evidence="3" id="KW-1185">Reference proteome</keyword>
<evidence type="ECO:0000313" key="2">
    <source>
        <dbReference type="EMBL" id="CBY00900.1"/>
    </source>
</evidence>
<feature type="region of interest" description="Disordered" evidence="1">
    <location>
        <begin position="1"/>
        <end position="37"/>
    </location>
</feature>
<dbReference type="AlphaFoldDB" id="E5AB59"/>
<evidence type="ECO:0000313" key="3">
    <source>
        <dbReference type="Proteomes" id="UP000002668"/>
    </source>
</evidence>
<protein>
    <submittedName>
        <fullName evidence="2">Predicted protein</fullName>
    </submittedName>
</protein>
<dbReference type="Proteomes" id="UP000002668">
    <property type="component" value="Genome"/>
</dbReference>
<evidence type="ECO:0000256" key="1">
    <source>
        <dbReference type="SAM" id="MobiDB-lite"/>
    </source>
</evidence>
<dbReference type="EMBL" id="FP929138">
    <property type="protein sequence ID" value="CBY00900.1"/>
    <property type="molecule type" value="Genomic_DNA"/>
</dbReference>
<dbReference type="VEuPathDB" id="FungiDB:LEMA_P020300.1"/>
<dbReference type="OrthoDB" id="3672634at2759"/>
<sequence>MTAQMSYGGESSMPRGDPLAGWKEENLAAPKASLQQGWQEHHLATPQHAHEPAHSYQQTLYDDHPSMMGLQDSEELASTPLPRAAASRGVTDAEKAACSQCDIRWPPPKSAHPKPLQLLLDDRDPRRIYYHLIHENLAPESKFSKKEIQSKAQSFFTQKFPPPEASPIPGKSPQDLQEAEKQADFEEKGRLRKAIITTKLQKKMREVSTGPRGSIWLLEEESVEVWRCIEVLQKGDLKKAVRIGPMVERFEIFGVGLKGEKDHVLLLSQNVDG</sequence>
<feature type="region of interest" description="Disordered" evidence="1">
    <location>
        <begin position="158"/>
        <end position="180"/>
    </location>
</feature>
<dbReference type="InParanoid" id="E5AB59"/>
<accession>E5AB59</accession>
<dbReference type="eggNOG" id="ENOG502RHZI">
    <property type="taxonomic scope" value="Eukaryota"/>
</dbReference>
<name>E5AB59_LEPMJ</name>
<organism evidence="3">
    <name type="scientific">Leptosphaeria maculans (strain JN3 / isolate v23.1.3 / race Av1-4-5-6-7-8)</name>
    <name type="common">Blackleg fungus</name>
    <name type="synonym">Phoma lingam</name>
    <dbReference type="NCBI Taxonomy" id="985895"/>
    <lineage>
        <taxon>Eukaryota</taxon>
        <taxon>Fungi</taxon>
        <taxon>Dikarya</taxon>
        <taxon>Ascomycota</taxon>
        <taxon>Pezizomycotina</taxon>
        <taxon>Dothideomycetes</taxon>
        <taxon>Pleosporomycetidae</taxon>
        <taxon>Pleosporales</taxon>
        <taxon>Pleosporineae</taxon>
        <taxon>Leptosphaeriaceae</taxon>
        <taxon>Plenodomus</taxon>
        <taxon>Plenodomus lingam/Leptosphaeria maculans species complex</taxon>
    </lineage>
</organism>
<gene>
    <name evidence="2" type="ORF">LEMA_P020300.1</name>
</gene>
<dbReference type="OMA" id="AGWKEEN"/>
<dbReference type="HOGENOM" id="CLU_1019661_0_0_1"/>
<reference evidence="3" key="1">
    <citation type="journal article" date="2011" name="Nat. Commun.">
        <title>Effector diversification within compartments of the Leptosphaeria maculans genome affected by Repeat-Induced Point mutations.</title>
        <authorList>
            <person name="Rouxel T."/>
            <person name="Grandaubert J."/>
            <person name="Hane J.K."/>
            <person name="Hoede C."/>
            <person name="van de Wouw A.P."/>
            <person name="Couloux A."/>
            <person name="Dominguez V."/>
            <person name="Anthouard V."/>
            <person name="Bally P."/>
            <person name="Bourras S."/>
            <person name="Cozijnsen A.J."/>
            <person name="Ciuffetti L.M."/>
            <person name="Degrave A."/>
            <person name="Dilmaghani A."/>
            <person name="Duret L."/>
            <person name="Fudal I."/>
            <person name="Goodwin S.B."/>
            <person name="Gout L."/>
            <person name="Glaser N."/>
            <person name="Linglin J."/>
            <person name="Kema G.H.J."/>
            <person name="Lapalu N."/>
            <person name="Lawrence C.B."/>
            <person name="May K."/>
            <person name="Meyer M."/>
            <person name="Ollivier B."/>
            <person name="Poulain J."/>
            <person name="Schoch C.L."/>
            <person name="Simon A."/>
            <person name="Spatafora J.W."/>
            <person name="Stachowiak A."/>
            <person name="Turgeon B.G."/>
            <person name="Tyler B.M."/>
            <person name="Vincent D."/>
            <person name="Weissenbach J."/>
            <person name="Amselem J."/>
            <person name="Quesneville H."/>
            <person name="Oliver R.P."/>
            <person name="Wincker P."/>
            <person name="Balesdent M.-H."/>
            <person name="Howlett B.J."/>
        </authorList>
    </citation>
    <scope>NUCLEOTIDE SEQUENCE [LARGE SCALE GENOMIC DNA]</scope>
    <source>
        <strain evidence="3">JN3 / isolate v23.1.3 / race Av1-4-5-6-7-8</strain>
    </source>
</reference>
<proteinExistence type="predicted"/>